<dbReference type="Pfam" id="PF20360">
    <property type="entry name" value="DUF6655"/>
    <property type="match status" value="1"/>
</dbReference>
<name>A0A5S9IJD4_UABAM</name>
<dbReference type="InterPro" id="IPR046596">
    <property type="entry name" value="DUF6655"/>
</dbReference>
<proteinExistence type="predicted"/>
<dbReference type="KEGG" id="uam:UABAM_00805"/>
<reference evidence="1 2" key="1">
    <citation type="submission" date="2019-08" db="EMBL/GenBank/DDBJ databases">
        <title>Complete genome sequence of Candidatus Uab amorphum.</title>
        <authorList>
            <person name="Shiratori T."/>
            <person name="Suzuki S."/>
            <person name="Kakizawa Y."/>
            <person name="Ishida K."/>
        </authorList>
    </citation>
    <scope>NUCLEOTIDE SEQUENCE [LARGE SCALE GENOMIC DNA]</scope>
    <source>
        <strain evidence="1 2">SRT547</strain>
    </source>
</reference>
<dbReference type="AlphaFoldDB" id="A0A5S9IJD4"/>
<gene>
    <name evidence="1" type="ORF">UABAM_00805</name>
</gene>
<evidence type="ECO:0000313" key="1">
    <source>
        <dbReference type="EMBL" id="BBM82462.1"/>
    </source>
</evidence>
<sequence>MVSRFIIILSAILPLVGCIGGIRDTTTARTATEILLVSTAAERAIKNYKVDKSLSGKKITIDDSRYDAVDKPYVSSALREHLSAAGAIVVADGSDYTVEVRNGTLGIFDSDFTLGIPGLPVALGGIGAELPPVITPPLSVFRRDTSQGWCKMQLWIYKTEDNTFVSKSGDLWGSSYYNQWIFLFIGPFDGSNDIYPD</sequence>
<dbReference type="RefSeq" id="WP_151966703.1">
    <property type="nucleotide sequence ID" value="NZ_AP019860.1"/>
</dbReference>
<dbReference type="EMBL" id="AP019860">
    <property type="protein sequence ID" value="BBM82462.1"/>
    <property type="molecule type" value="Genomic_DNA"/>
</dbReference>
<dbReference type="OrthoDB" id="276267at2"/>
<organism evidence="1 2">
    <name type="scientific">Uabimicrobium amorphum</name>
    <dbReference type="NCBI Taxonomy" id="2596890"/>
    <lineage>
        <taxon>Bacteria</taxon>
        <taxon>Pseudomonadati</taxon>
        <taxon>Planctomycetota</taxon>
        <taxon>Candidatus Uabimicrobiia</taxon>
        <taxon>Candidatus Uabimicrobiales</taxon>
        <taxon>Candidatus Uabimicrobiaceae</taxon>
        <taxon>Candidatus Uabimicrobium</taxon>
    </lineage>
</organism>
<keyword evidence="2" id="KW-1185">Reference proteome</keyword>
<protein>
    <submittedName>
        <fullName evidence="1">Uncharacterized protein</fullName>
    </submittedName>
</protein>
<evidence type="ECO:0000313" key="2">
    <source>
        <dbReference type="Proteomes" id="UP000326354"/>
    </source>
</evidence>
<dbReference type="Proteomes" id="UP000326354">
    <property type="component" value="Chromosome"/>
</dbReference>
<accession>A0A5S9IJD4</accession>